<dbReference type="OrthoDB" id="5101691at2"/>
<feature type="transmembrane region" description="Helical" evidence="7">
    <location>
        <begin position="435"/>
        <end position="457"/>
    </location>
</feature>
<dbReference type="InterPro" id="IPR050250">
    <property type="entry name" value="Macrolide_Exporter_MacB"/>
</dbReference>
<feature type="transmembrane region" description="Helical" evidence="7">
    <location>
        <begin position="1066"/>
        <end position="1087"/>
    </location>
</feature>
<comment type="subcellular location">
    <subcellularLocation>
        <location evidence="1">Cell membrane</location>
        <topology evidence="1">Multi-pass membrane protein</topology>
    </subcellularLocation>
</comment>
<feature type="transmembrane region" description="Helical" evidence="7">
    <location>
        <begin position="306"/>
        <end position="328"/>
    </location>
</feature>
<keyword evidence="5 7" id="KW-0472">Membrane</keyword>
<name>A0A5P2UZ29_9ACTN</name>
<feature type="transmembrane region" description="Helical" evidence="7">
    <location>
        <begin position="1024"/>
        <end position="1046"/>
    </location>
</feature>
<reference evidence="10 11" key="2">
    <citation type="submission" date="2017-09" db="EMBL/GenBank/DDBJ databases">
        <authorList>
            <person name="Lee N."/>
            <person name="Cho B.-K."/>
        </authorList>
    </citation>
    <scope>NUCLEOTIDE SEQUENCE [LARGE SCALE GENOMIC DNA]</scope>
    <source>
        <strain evidence="10 11">ATCC 27467</strain>
    </source>
</reference>
<evidence type="ECO:0000256" key="7">
    <source>
        <dbReference type="SAM" id="Phobius"/>
    </source>
</evidence>
<evidence type="ECO:0000259" key="8">
    <source>
        <dbReference type="Pfam" id="PF02687"/>
    </source>
</evidence>
<sequence length="1106" mass="111977">MLGFVMRRLRGRLPLAAAVLFTVLITTTVLTALLAFTRGVGEAGLRQALQGREHDRSTVVVTSDRPAGARGADEQAVRAFAAKLFGPVPVAVDSLARSRSYGLPGPAASGKEADLTLLASFDRAHVRLLAGRWPQAQTAPGRVAVAVPRAALTRLGLAEAALPAEVRLADRYGGAPLDVLVTGVYRAADPADPYWTLDPLGGRELQVSSFTTYGPLLVDDSAFTSGAVPQNGRGSLLDPDFRSVRTAEAEAIRDRAAGLAPGTGGPGGAGAAAGALKAPAGFQVKTELPRLLDELASGQTVARSTLMVGALQLAVLAAAALLLVSRLLTERQESERVLLTARGASRLRLGTLGTVESLLLALPAAVLAPLLTPPLLKLLHSFGPLSRIPLDTSGGPLLWPVAAACAAGCVLLTALPPVLRGAGAAALRRSGRRQALVAGTARSGADLALVALAVIAYRQLDRYSGSGTPAARPGTGDGLGIDPVLVAAPTLALCAGTLLALRLLPFAARLGGRIAERGSGLGPALVGWQLARRPKRATGPVLLLVLAVSSGVLALGQHSAWTASQRDQADFATAGGLRISGSDLPPMGRGGRYAALPGGEGVIPVVRTRQELPGGKPAQVLALDALAAGERIPLRADLRDERPVRELFAPLAAARPAPGDVIELPGRPRRIDLDVTVRPSAVTEAPSLGLLLRDRFGLTHRSPMLRLPASGDGTVSVDLDTLTGAPLGTAAQPLALAGAVLSYRGPDGLSADAADGPQDPAELTVRRIAVADAPGGPGVTVPVPAPAPAWTLDAPPALRGGPPGEVLPVPASGPGAGALLRLRYQGGPDGGSGFRIALTPGRPPAAEVPGIATRAYLAAVGAAVGDVVPVPLGDSTVPVRITAAVGSLPVAGDTALAVDLATAGRLLAADGVRELPPAAEWWMPARSASDPLPARAAAELRAGAGAQQVELREEAAAALLDDPLSAGPQSALAALALACAVLAAIGCAAAAAAAGRERSREFAVLLALGTPRGKLTRTAAAESGLLVGLASAVGIGLGAAIVHLMAPLVVLTPAARPPVPPVLVDLPAPAILLMAAAIAAVPLWSAVRGARNDRDVTVRLRNLEDM</sequence>
<protein>
    <submittedName>
        <fullName evidence="10">FtsX-like permease family protein</fullName>
    </submittedName>
</protein>
<evidence type="ECO:0000256" key="2">
    <source>
        <dbReference type="ARBA" id="ARBA00022475"/>
    </source>
</evidence>
<evidence type="ECO:0000256" key="4">
    <source>
        <dbReference type="ARBA" id="ARBA00022989"/>
    </source>
</evidence>
<feature type="transmembrane region" description="Helical" evidence="7">
    <location>
        <begin position="971"/>
        <end position="994"/>
    </location>
</feature>
<dbReference type="AlphaFoldDB" id="A0A5P2UZ29"/>
<feature type="transmembrane region" description="Helical" evidence="7">
    <location>
        <begin position="397"/>
        <end position="415"/>
    </location>
</feature>
<dbReference type="GO" id="GO:0022857">
    <property type="term" value="F:transmembrane transporter activity"/>
    <property type="evidence" value="ECO:0007669"/>
    <property type="project" value="TreeGrafter"/>
</dbReference>
<keyword evidence="11" id="KW-1185">Reference proteome</keyword>
<evidence type="ECO:0000313" key="11">
    <source>
        <dbReference type="Proteomes" id="UP000326831"/>
    </source>
</evidence>
<dbReference type="GO" id="GO:0005886">
    <property type="term" value="C:plasma membrane"/>
    <property type="evidence" value="ECO:0007669"/>
    <property type="project" value="UniProtKB-SubCell"/>
</dbReference>
<dbReference type="EMBL" id="CP023701">
    <property type="protein sequence ID" value="QEU82007.1"/>
    <property type="molecule type" value="Genomic_DNA"/>
</dbReference>
<dbReference type="RefSeq" id="WP_150521007.1">
    <property type="nucleotide sequence ID" value="NZ_BMVX01000012.1"/>
</dbReference>
<dbReference type="PANTHER" id="PTHR30572:SF4">
    <property type="entry name" value="ABC TRANSPORTER PERMEASE YTRF"/>
    <property type="match status" value="1"/>
</dbReference>
<reference evidence="9" key="3">
    <citation type="submission" date="2020-09" db="EMBL/GenBank/DDBJ databases">
        <authorList>
            <person name="Sun Q."/>
            <person name="Ohkuma M."/>
        </authorList>
    </citation>
    <scope>NUCLEOTIDE SEQUENCE</scope>
    <source>
        <strain evidence="9">JCM 4834</strain>
    </source>
</reference>
<dbReference type="Proteomes" id="UP000326831">
    <property type="component" value="Chromosome"/>
</dbReference>
<dbReference type="KEGG" id="ssub:CP968_30355"/>
<reference evidence="9" key="1">
    <citation type="journal article" date="2014" name="Int. J. Syst. Evol. Microbiol.">
        <title>Complete genome sequence of Corynebacterium casei LMG S-19264T (=DSM 44701T), isolated from a smear-ripened cheese.</title>
        <authorList>
            <consortium name="US DOE Joint Genome Institute (JGI-PGF)"/>
            <person name="Walter F."/>
            <person name="Albersmeier A."/>
            <person name="Kalinowski J."/>
            <person name="Ruckert C."/>
        </authorList>
    </citation>
    <scope>NUCLEOTIDE SEQUENCE</scope>
    <source>
        <strain evidence="9">JCM 4834</strain>
    </source>
</reference>
<dbReference type="InterPro" id="IPR003838">
    <property type="entry name" value="ABC3_permease_C"/>
</dbReference>
<evidence type="ECO:0000313" key="10">
    <source>
        <dbReference type="EMBL" id="QEU82007.1"/>
    </source>
</evidence>
<dbReference type="EMBL" id="BMVX01000012">
    <property type="protein sequence ID" value="GGZ72470.1"/>
    <property type="molecule type" value="Genomic_DNA"/>
</dbReference>
<evidence type="ECO:0000256" key="6">
    <source>
        <dbReference type="ARBA" id="ARBA00038076"/>
    </source>
</evidence>
<evidence type="ECO:0000313" key="9">
    <source>
        <dbReference type="EMBL" id="GGZ72470.1"/>
    </source>
</evidence>
<organism evidence="10 11">
    <name type="scientific">Streptomyces subrutilus</name>
    <dbReference type="NCBI Taxonomy" id="36818"/>
    <lineage>
        <taxon>Bacteria</taxon>
        <taxon>Bacillati</taxon>
        <taxon>Actinomycetota</taxon>
        <taxon>Actinomycetes</taxon>
        <taxon>Kitasatosporales</taxon>
        <taxon>Streptomycetaceae</taxon>
        <taxon>Streptomyces</taxon>
    </lineage>
</organism>
<dbReference type="Pfam" id="PF02687">
    <property type="entry name" value="FtsX"/>
    <property type="match status" value="1"/>
</dbReference>
<keyword evidence="3 7" id="KW-0812">Transmembrane</keyword>
<comment type="similarity">
    <text evidence="6">Belongs to the ABC-4 integral membrane protein family.</text>
</comment>
<accession>A0A5P2UZ29</accession>
<evidence type="ECO:0000256" key="5">
    <source>
        <dbReference type="ARBA" id="ARBA00023136"/>
    </source>
</evidence>
<feature type="transmembrane region" description="Helical" evidence="7">
    <location>
        <begin position="541"/>
        <end position="561"/>
    </location>
</feature>
<feature type="domain" description="ABC3 transporter permease C-terminal" evidence="8">
    <location>
        <begin position="975"/>
        <end position="1087"/>
    </location>
</feature>
<proteinExistence type="inferred from homology"/>
<feature type="transmembrane region" description="Helical" evidence="7">
    <location>
        <begin position="484"/>
        <end position="504"/>
    </location>
</feature>
<dbReference type="PANTHER" id="PTHR30572">
    <property type="entry name" value="MEMBRANE COMPONENT OF TRANSPORTER-RELATED"/>
    <property type="match status" value="1"/>
</dbReference>
<feature type="transmembrane region" description="Helical" evidence="7">
    <location>
        <begin position="349"/>
        <end position="371"/>
    </location>
</feature>
<gene>
    <name evidence="10" type="ORF">CP968_30355</name>
    <name evidence="9" type="ORF">GCM10010371_35490</name>
</gene>
<evidence type="ECO:0000256" key="3">
    <source>
        <dbReference type="ARBA" id="ARBA00022692"/>
    </source>
</evidence>
<keyword evidence="2" id="KW-1003">Cell membrane</keyword>
<evidence type="ECO:0000256" key="1">
    <source>
        <dbReference type="ARBA" id="ARBA00004651"/>
    </source>
</evidence>
<dbReference type="Proteomes" id="UP000634660">
    <property type="component" value="Unassembled WGS sequence"/>
</dbReference>
<keyword evidence="4 7" id="KW-1133">Transmembrane helix</keyword>